<dbReference type="SMART" id="SM00360">
    <property type="entry name" value="RRM"/>
    <property type="match status" value="1"/>
</dbReference>
<evidence type="ECO:0000313" key="4">
    <source>
        <dbReference type="Proteomes" id="UP001371456"/>
    </source>
</evidence>
<name>A0AAN8TAB7_SOLBU</name>
<dbReference type="InterPro" id="IPR012677">
    <property type="entry name" value="Nucleotide-bd_a/b_plait_sf"/>
</dbReference>
<comment type="caution">
    <text evidence="3">The sequence shown here is derived from an EMBL/GenBank/DDBJ whole genome shotgun (WGS) entry which is preliminary data.</text>
</comment>
<accession>A0AAN8TAB7</accession>
<evidence type="ECO:0000256" key="1">
    <source>
        <dbReference type="PROSITE-ProRule" id="PRU00176"/>
    </source>
</evidence>
<dbReference type="InterPro" id="IPR057297">
    <property type="entry name" value="RDR6-like_2nd"/>
</dbReference>
<evidence type="ECO:0000313" key="3">
    <source>
        <dbReference type="EMBL" id="KAK6782854.1"/>
    </source>
</evidence>
<dbReference type="InterPro" id="IPR035979">
    <property type="entry name" value="RBD_domain_sf"/>
</dbReference>
<dbReference type="Proteomes" id="UP001371456">
    <property type="component" value="Unassembled WGS sequence"/>
</dbReference>
<evidence type="ECO:0000259" key="2">
    <source>
        <dbReference type="PROSITE" id="PS50102"/>
    </source>
</evidence>
<feature type="domain" description="RRM" evidence="2">
    <location>
        <begin position="13"/>
        <end position="114"/>
    </location>
</feature>
<protein>
    <recommendedName>
        <fullName evidence="2">RRM domain-containing protein</fullName>
    </recommendedName>
</protein>
<gene>
    <name evidence="3" type="ORF">RDI58_020650</name>
</gene>
<dbReference type="CDD" id="cd00590">
    <property type="entry name" value="RRM_SF"/>
    <property type="match status" value="1"/>
</dbReference>
<dbReference type="Pfam" id="PF24577">
    <property type="entry name" value="RDR6_2nd"/>
    <property type="match status" value="1"/>
</dbReference>
<keyword evidence="1" id="KW-0694">RNA-binding</keyword>
<dbReference type="GO" id="GO:0003723">
    <property type="term" value="F:RNA binding"/>
    <property type="evidence" value="ECO:0007669"/>
    <property type="project" value="UniProtKB-UniRule"/>
</dbReference>
<dbReference type="PROSITE" id="PS50102">
    <property type="entry name" value="RRM"/>
    <property type="match status" value="1"/>
</dbReference>
<dbReference type="InterPro" id="IPR000504">
    <property type="entry name" value="RRM_dom"/>
</dbReference>
<organism evidence="3 4">
    <name type="scientific">Solanum bulbocastanum</name>
    <name type="common">Wild potato</name>
    <dbReference type="NCBI Taxonomy" id="147425"/>
    <lineage>
        <taxon>Eukaryota</taxon>
        <taxon>Viridiplantae</taxon>
        <taxon>Streptophyta</taxon>
        <taxon>Embryophyta</taxon>
        <taxon>Tracheophyta</taxon>
        <taxon>Spermatophyta</taxon>
        <taxon>Magnoliopsida</taxon>
        <taxon>eudicotyledons</taxon>
        <taxon>Gunneridae</taxon>
        <taxon>Pentapetalae</taxon>
        <taxon>asterids</taxon>
        <taxon>lamiids</taxon>
        <taxon>Solanales</taxon>
        <taxon>Solanaceae</taxon>
        <taxon>Solanoideae</taxon>
        <taxon>Solaneae</taxon>
        <taxon>Solanum</taxon>
    </lineage>
</organism>
<sequence>MGSEDSDMNIVVTQISVGGLDNDVNAKMLSEYLEEQVGQVLRCRLKTSSTPPKPYPTCHIDEESVQRMNDYIRVEPHAFVHFASSGSANYALAAARRNELILRGKPLKVSLEIGGLVSNDDFVVGWRGPLTGVNFLVDRFDGTCKILFTKNTVFSFQSEARQAVIKCNFKIQFLTREINEIKECKDFASLVILLQLASSPLVYYRIADDDVEESVAFDLVDDDDQWIRTTDITCSGAIGQFNT</sequence>
<reference evidence="3 4" key="1">
    <citation type="submission" date="2024-02" db="EMBL/GenBank/DDBJ databases">
        <title>de novo genome assembly of Solanum bulbocastanum strain 11H21.</title>
        <authorList>
            <person name="Hosaka A.J."/>
        </authorList>
    </citation>
    <scope>NUCLEOTIDE SEQUENCE [LARGE SCALE GENOMIC DNA]</scope>
    <source>
        <tissue evidence="3">Young leaves</tissue>
    </source>
</reference>
<dbReference type="EMBL" id="JBANQN010000008">
    <property type="protein sequence ID" value="KAK6782854.1"/>
    <property type="molecule type" value="Genomic_DNA"/>
</dbReference>
<proteinExistence type="predicted"/>
<keyword evidence="4" id="KW-1185">Reference proteome</keyword>
<dbReference type="Gene3D" id="3.30.70.330">
    <property type="match status" value="1"/>
</dbReference>
<dbReference type="AlphaFoldDB" id="A0AAN8TAB7"/>
<dbReference type="SUPFAM" id="SSF54928">
    <property type="entry name" value="RNA-binding domain, RBD"/>
    <property type="match status" value="1"/>
</dbReference>